<dbReference type="Proteomes" id="UP000556436">
    <property type="component" value="Unassembled WGS sequence"/>
</dbReference>
<dbReference type="EMBL" id="JACHJG010000006">
    <property type="protein sequence ID" value="MBB4887179.1"/>
    <property type="molecule type" value="Genomic_DNA"/>
</dbReference>
<keyword evidence="3" id="KW-1185">Reference proteome</keyword>
<organism evidence="2 3">
    <name type="scientific">Streptomyces netropsis</name>
    <name type="common">Streptoverticillium netropsis</name>
    <dbReference type="NCBI Taxonomy" id="55404"/>
    <lineage>
        <taxon>Bacteria</taxon>
        <taxon>Bacillati</taxon>
        <taxon>Actinomycetota</taxon>
        <taxon>Actinomycetes</taxon>
        <taxon>Kitasatosporales</taxon>
        <taxon>Streptomycetaceae</taxon>
        <taxon>Streptomyces</taxon>
    </lineage>
</organism>
<sequence>MAQDGEDTVQLGRGVRVDEAVRPCGRVAFGEADQQLQVGPVAPGERGEDGVGGQGVLDEAEREDLLLAGEHVAEVPHVGAVGDHVGDAEAPAGLGVGVTGHGYGEALAPQVVGASGRSRRSADLDEEESEPVGDVFHEGRLAVARR</sequence>
<reference evidence="2 3" key="1">
    <citation type="submission" date="2020-08" db="EMBL/GenBank/DDBJ databases">
        <title>Genomic Encyclopedia of Type Strains, Phase III (KMG-III): the genomes of soil and plant-associated and newly described type strains.</title>
        <authorList>
            <person name="Whitman W."/>
        </authorList>
    </citation>
    <scope>NUCLEOTIDE SEQUENCE [LARGE SCALE GENOMIC DNA]</scope>
    <source>
        <strain evidence="2 3">CECT 3265</strain>
    </source>
</reference>
<evidence type="ECO:0000313" key="3">
    <source>
        <dbReference type="Proteomes" id="UP000556436"/>
    </source>
</evidence>
<evidence type="ECO:0000256" key="1">
    <source>
        <dbReference type="SAM" id="MobiDB-lite"/>
    </source>
</evidence>
<feature type="region of interest" description="Disordered" evidence="1">
    <location>
        <begin position="109"/>
        <end position="135"/>
    </location>
</feature>
<gene>
    <name evidence="2" type="ORF">FHS38_003233</name>
</gene>
<dbReference type="AlphaFoldDB" id="A0A7W7PEL9"/>
<protein>
    <submittedName>
        <fullName evidence="2">Uncharacterized protein</fullName>
    </submittedName>
</protein>
<comment type="caution">
    <text evidence="2">The sequence shown here is derived from an EMBL/GenBank/DDBJ whole genome shotgun (WGS) entry which is preliminary data.</text>
</comment>
<evidence type="ECO:0000313" key="2">
    <source>
        <dbReference type="EMBL" id="MBB4887179.1"/>
    </source>
</evidence>
<accession>A0A7W7PEL9</accession>
<proteinExistence type="predicted"/>
<feature type="region of interest" description="Disordered" evidence="1">
    <location>
        <begin position="35"/>
        <end position="54"/>
    </location>
</feature>
<name>A0A7W7PEL9_STRNE</name>